<dbReference type="AlphaFoldDB" id="A0A7C9HJP0"/>
<comment type="caution">
    <text evidence="2">The sequence shown here is derived from an EMBL/GenBank/DDBJ whole genome shotgun (WGS) entry which is preliminary data.</text>
</comment>
<dbReference type="PANTHER" id="PTHR34387">
    <property type="entry name" value="SLR1258 PROTEIN"/>
    <property type="match status" value="1"/>
</dbReference>
<evidence type="ECO:0000313" key="2">
    <source>
        <dbReference type="EMBL" id="MUN08686.1"/>
    </source>
</evidence>
<dbReference type="GO" id="GO:0006974">
    <property type="term" value="P:DNA damage response"/>
    <property type="evidence" value="ECO:0007669"/>
    <property type="project" value="TreeGrafter"/>
</dbReference>
<evidence type="ECO:0000313" key="3">
    <source>
        <dbReference type="Proteomes" id="UP000480122"/>
    </source>
</evidence>
<keyword evidence="3" id="KW-1185">Reference proteome</keyword>
<dbReference type="OrthoDB" id="3724496at2"/>
<dbReference type="Pfam" id="PF04402">
    <property type="entry name" value="SIMPL"/>
    <property type="match status" value="1"/>
</dbReference>
<sequence>MRHRRAPAGGSRRGRPATSGVRTYAEVCRARARPTDARVPRGRTAGRSPLPTTIAVTGRAEERVEPELGAVSLAVSSSGPDRDRVLAAVGETHERLLAAIRELDGAGALESWSAGQLRVWSHRPWNEQGRQLPLVHQASAELEVVFRDLEALGAWVGPTSAASDVTVQGVEWRLTDASRSRVQEAAQRAAVADAVRKAAVYAEALGLGAPTPVELADHGLLQAQPIPRAHKAVAMRAMAMDASDAGPAPEFAPAKLVVEASVDARFTAG</sequence>
<reference evidence="2 3" key="1">
    <citation type="submission" date="2019-11" db="EMBL/GenBank/DDBJ databases">
        <title>Agromyces kandeliae sp. nov., isolated from mangrove soil.</title>
        <authorList>
            <person name="Wang R."/>
        </authorList>
    </citation>
    <scope>NUCLEOTIDE SEQUENCE [LARGE SCALE GENOMIC DNA]</scope>
    <source>
        <strain evidence="2 3">JCM 11431</strain>
    </source>
</reference>
<dbReference type="InterPro" id="IPR007497">
    <property type="entry name" value="SIMPL/DUF541"/>
</dbReference>
<evidence type="ECO:0000256" key="1">
    <source>
        <dbReference type="SAM" id="MobiDB-lite"/>
    </source>
</evidence>
<protein>
    <submittedName>
        <fullName evidence="2">DUF541 domain-containing protein</fullName>
    </submittedName>
</protein>
<gene>
    <name evidence="2" type="ORF">GLX25_16400</name>
</gene>
<dbReference type="Gene3D" id="3.30.70.2970">
    <property type="entry name" value="Protein of unknown function (DUF541), domain 2"/>
    <property type="match status" value="1"/>
</dbReference>
<dbReference type="InterPro" id="IPR052022">
    <property type="entry name" value="26kDa_periplasmic_antigen"/>
</dbReference>
<organism evidence="2 3">
    <name type="scientific">Agromyces luteolus</name>
    <dbReference type="NCBI Taxonomy" id="88373"/>
    <lineage>
        <taxon>Bacteria</taxon>
        <taxon>Bacillati</taxon>
        <taxon>Actinomycetota</taxon>
        <taxon>Actinomycetes</taxon>
        <taxon>Micrococcales</taxon>
        <taxon>Microbacteriaceae</taxon>
        <taxon>Agromyces</taxon>
    </lineage>
</organism>
<feature type="region of interest" description="Disordered" evidence="1">
    <location>
        <begin position="1"/>
        <end position="52"/>
    </location>
</feature>
<dbReference type="Proteomes" id="UP000480122">
    <property type="component" value="Unassembled WGS sequence"/>
</dbReference>
<dbReference type="Gene3D" id="3.30.110.170">
    <property type="entry name" value="Protein of unknown function (DUF541), domain 1"/>
    <property type="match status" value="1"/>
</dbReference>
<dbReference type="PANTHER" id="PTHR34387:SF2">
    <property type="entry name" value="SLR1258 PROTEIN"/>
    <property type="match status" value="1"/>
</dbReference>
<proteinExistence type="predicted"/>
<dbReference type="EMBL" id="WODA01000025">
    <property type="protein sequence ID" value="MUN08686.1"/>
    <property type="molecule type" value="Genomic_DNA"/>
</dbReference>
<accession>A0A7C9HJP0</accession>
<name>A0A7C9HJP0_9MICO</name>